<reference evidence="15 17" key="2">
    <citation type="journal article" date="2013" name="Nature">
        <title>Insights into bilaterian evolution from three spiralian genomes.</title>
        <authorList>
            <person name="Simakov O."/>
            <person name="Marletaz F."/>
            <person name="Cho S.J."/>
            <person name="Edsinger-Gonzales E."/>
            <person name="Havlak P."/>
            <person name="Hellsten U."/>
            <person name="Kuo D.H."/>
            <person name="Larsson T."/>
            <person name="Lv J."/>
            <person name="Arendt D."/>
            <person name="Savage R."/>
            <person name="Osoegawa K."/>
            <person name="de Jong P."/>
            <person name="Grimwood J."/>
            <person name="Chapman J.A."/>
            <person name="Shapiro H."/>
            <person name="Aerts A."/>
            <person name="Otillar R.P."/>
            <person name="Terry A.Y."/>
            <person name="Boore J.L."/>
            <person name="Grigoriev I.V."/>
            <person name="Lindberg D.R."/>
            <person name="Seaver E.C."/>
            <person name="Weisblat D.A."/>
            <person name="Putnam N.H."/>
            <person name="Rokhsar D.S."/>
        </authorList>
    </citation>
    <scope>NUCLEOTIDE SEQUENCE</scope>
</reference>
<dbReference type="GO" id="GO:0005737">
    <property type="term" value="C:cytoplasm"/>
    <property type="evidence" value="ECO:0000318"/>
    <property type="project" value="GO_Central"/>
</dbReference>
<comment type="function">
    <text evidence="11">Hydrolyzes fatty acids from S-acylated cysteine residues in proteins with a strong preference for palmitoylated G-alpha proteins over other acyl substrates. Mediates the deacylation of G-alpha proteins such as GPA1 in vivo, but has weak or no activity toward palmitoylated Ras proteins. Has weak lysophospholipase activity in vitro; however such activity may not exist in vivo.</text>
</comment>
<dbReference type="eggNOG" id="KOG2112">
    <property type="taxonomic scope" value="Eukaryota"/>
</dbReference>
<evidence type="ECO:0000256" key="12">
    <source>
        <dbReference type="ARBA" id="ARBA00031195"/>
    </source>
</evidence>
<dbReference type="Pfam" id="PF02230">
    <property type="entry name" value="Abhydrolase_2"/>
    <property type="match status" value="1"/>
</dbReference>
<organism evidence="16 17">
    <name type="scientific">Helobdella robusta</name>
    <name type="common">Californian leech</name>
    <dbReference type="NCBI Taxonomy" id="6412"/>
    <lineage>
        <taxon>Eukaryota</taxon>
        <taxon>Metazoa</taxon>
        <taxon>Spiralia</taxon>
        <taxon>Lophotrochozoa</taxon>
        <taxon>Annelida</taxon>
        <taxon>Clitellata</taxon>
        <taxon>Hirudinea</taxon>
        <taxon>Rhynchobdellida</taxon>
        <taxon>Glossiphoniidae</taxon>
        <taxon>Helobdella</taxon>
    </lineage>
</organism>
<dbReference type="KEGG" id="hro:HELRODRAFT_154397"/>
<dbReference type="OMA" id="GLTYPHK"/>
<dbReference type="Gene3D" id="3.40.50.1820">
    <property type="entry name" value="alpha/beta hydrolase"/>
    <property type="match status" value="1"/>
</dbReference>
<reference evidence="16" key="3">
    <citation type="submission" date="2015-06" db="UniProtKB">
        <authorList>
            <consortium name="EnsemblMetazoa"/>
        </authorList>
    </citation>
    <scope>IDENTIFICATION</scope>
</reference>
<evidence type="ECO:0000256" key="10">
    <source>
        <dbReference type="ARBA" id="ARBA00023242"/>
    </source>
</evidence>
<comment type="similarity">
    <text evidence="3">Belongs to the AB hydrolase superfamily. AB hydrolase 2 family.</text>
</comment>
<evidence type="ECO:0000259" key="14">
    <source>
        <dbReference type="Pfam" id="PF02230"/>
    </source>
</evidence>
<dbReference type="GO" id="GO:0052689">
    <property type="term" value="F:carboxylic ester hydrolase activity"/>
    <property type="evidence" value="ECO:0007669"/>
    <property type="project" value="UniProtKB-KW"/>
</dbReference>
<evidence type="ECO:0000256" key="4">
    <source>
        <dbReference type="ARBA" id="ARBA00012423"/>
    </source>
</evidence>
<dbReference type="CTD" id="20197397"/>
<accession>T1ELE7</accession>
<dbReference type="FunFam" id="3.40.50.1820:FF:000276">
    <property type="entry name" value="Acyl-protein thioesterase 1"/>
    <property type="match status" value="1"/>
</dbReference>
<dbReference type="EMBL" id="KB095812">
    <property type="protein sequence ID" value="ESO11676.1"/>
    <property type="molecule type" value="Genomic_DNA"/>
</dbReference>
<dbReference type="Proteomes" id="UP000015101">
    <property type="component" value="Unassembled WGS sequence"/>
</dbReference>
<dbReference type="OrthoDB" id="2418081at2759"/>
<dbReference type="PANTHER" id="PTHR10655:SF68">
    <property type="entry name" value="PALMITOYL-PROTEIN HYDROLASE"/>
    <property type="match status" value="1"/>
</dbReference>
<dbReference type="GO" id="GO:0006631">
    <property type="term" value="P:fatty acid metabolic process"/>
    <property type="evidence" value="ECO:0007669"/>
    <property type="project" value="UniProtKB-KW"/>
</dbReference>
<dbReference type="EC" id="3.1.2.22" evidence="4"/>
<evidence type="ECO:0000256" key="1">
    <source>
        <dbReference type="ARBA" id="ARBA00004123"/>
    </source>
</evidence>
<dbReference type="InterPro" id="IPR029058">
    <property type="entry name" value="AB_hydrolase_fold"/>
</dbReference>
<evidence type="ECO:0000256" key="6">
    <source>
        <dbReference type="ARBA" id="ARBA00022490"/>
    </source>
</evidence>
<evidence type="ECO:0000256" key="2">
    <source>
        <dbReference type="ARBA" id="ARBA00004496"/>
    </source>
</evidence>
<evidence type="ECO:0000313" key="17">
    <source>
        <dbReference type="Proteomes" id="UP000015101"/>
    </source>
</evidence>
<evidence type="ECO:0000256" key="8">
    <source>
        <dbReference type="ARBA" id="ARBA00022832"/>
    </source>
</evidence>
<keyword evidence="5" id="KW-0719">Serine esterase</keyword>
<dbReference type="FunCoup" id="T1ELE7">
    <property type="interactions" value="1673"/>
</dbReference>
<dbReference type="GeneID" id="20197397"/>
<keyword evidence="9" id="KW-0443">Lipid metabolism</keyword>
<keyword evidence="6" id="KW-0963">Cytoplasm</keyword>
<dbReference type="HOGENOM" id="CLU_049413_3_5_1"/>
<dbReference type="STRING" id="6412.T1ELE7"/>
<evidence type="ECO:0000313" key="16">
    <source>
        <dbReference type="EnsemblMetazoa" id="HelroP154397"/>
    </source>
</evidence>
<name>T1ELE7_HELRO</name>
<feature type="domain" description="Phospholipase/carboxylesterase/thioesterase" evidence="14">
    <location>
        <begin position="9"/>
        <end position="218"/>
    </location>
</feature>
<dbReference type="AlphaFoldDB" id="T1ELE7"/>
<dbReference type="InterPro" id="IPR050565">
    <property type="entry name" value="LYPA1-2/EST-like"/>
</dbReference>
<evidence type="ECO:0000256" key="5">
    <source>
        <dbReference type="ARBA" id="ARBA00022487"/>
    </source>
</evidence>
<dbReference type="EMBL" id="AMQM01002516">
    <property type="status" value="NOT_ANNOTATED_CDS"/>
    <property type="molecule type" value="Genomic_DNA"/>
</dbReference>
<comment type="catalytic activity">
    <reaction evidence="13">
        <text>S-hexadecanoyl-L-cysteinyl-[protein] + H2O = L-cysteinyl-[protein] + hexadecanoate + H(+)</text>
        <dbReference type="Rhea" id="RHEA:19233"/>
        <dbReference type="Rhea" id="RHEA-COMP:10131"/>
        <dbReference type="Rhea" id="RHEA-COMP:11032"/>
        <dbReference type="ChEBI" id="CHEBI:7896"/>
        <dbReference type="ChEBI" id="CHEBI:15377"/>
        <dbReference type="ChEBI" id="CHEBI:15378"/>
        <dbReference type="ChEBI" id="CHEBI:29950"/>
        <dbReference type="ChEBI" id="CHEBI:74151"/>
        <dbReference type="EC" id="3.1.2.22"/>
    </reaction>
</comment>
<gene>
    <name evidence="16" type="primary">20197397</name>
    <name evidence="15" type="ORF">HELRODRAFT_154397</name>
</gene>
<dbReference type="InParanoid" id="T1ELE7"/>
<keyword evidence="10" id="KW-0539">Nucleus</keyword>
<dbReference type="PANTHER" id="PTHR10655">
    <property type="entry name" value="LYSOPHOSPHOLIPASE-RELATED"/>
    <property type="match status" value="1"/>
</dbReference>
<evidence type="ECO:0000256" key="7">
    <source>
        <dbReference type="ARBA" id="ARBA00022801"/>
    </source>
</evidence>
<dbReference type="EnsemblMetazoa" id="HelroT154397">
    <property type="protein sequence ID" value="HelroP154397"/>
    <property type="gene ID" value="HelroG154397"/>
</dbReference>
<evidence type="ECO:0000256" key="3">
    <source>
        <dbReference type="ARBA" id="ARBA00006499"/>
    </source>
</evidence>
<sequence length="222" mass="23838">MASNIPSCVHNATSKHTASVIFLHGLGDTGHGWLQAFKLIAQPHIKYICPTAHSIPVTLNCGMSMPSWFDIKSLSADAAEDEAGINSAADLVQSHIAAEEALGIPRSRIIIGGFSQGGAVALYSAFARAQQNLGGVLALSTWLPMHRSFPAVLKANQSVPILQCHGTDDTLIPFVMGKMTSEIVKQFDGNVQFKMYNGLGHSSCDEEMKDVKLFISEHLPPI</sequence>
<keyword evidence="7" id="KW-0378">Hydrolase</keyword>
<dbReference type="InterPro" id="IPR003140">
    <property type="entry name" value="PLipase/COase/thioEstase"/>
</dbReference>
<dbReference type="SUPFAM" id="SSF53474">
    <property type="entry name" value="alpha/beta-Hydrolases"/>
    <property type="match status" value="1"/>
</dbReference>
<keyword evidence="8" id="KW-0276">Fatty acid metabolism</keyword>
<evidence type="ECO:0000256" key="13">
    <source>
        <dbReference type="ARBA" id="ARBA00047337"/>
    </source>
</evidence>
<evidence type="ECO:0000256" key="9">
    <source>
        <dbReference type="ARBA" id="ARBA00023098"/>
    </source>
</evidence>
<keyword evidence="17" id="KW-1185">Reference proteome</keyword>
<evidence type="ECO:0000313" key="15">
    <source>
        <dbReference type="EMBL" id="ESO11676.1"/>
    </source>
</evidence>
<protein>
    <recommendedName>
        <fullName evidence="4">palmitoyl-protein hydrolase</fullName>
        <ecNumber evidence="4">3.1.2.22</ecNumber>
    </recommendedName>
    <alternativeName>
        <fullName evidence="12">Palmitoyl-protein hydrolase</fullName>
    </alternativeName>
</protein>
<dbReference type="GO" id="GO:0005634">
    <property type="term" value="C:nucleus"/>
    <property type="evidence" value="ECO:0007669"/>
    <property type="project" value="UniProtKB-SubCell"/>
</dbReference>
<dbReference type="RefSeq" id="XP_009010164.1">
    <property type="nucleotide sequence ID" value="XM_009011916.1"/>
</dbReference>
<reference evidence="17" key="1">
    <citation type="submission" date="2012-12" db="EMBL/GenBank/DDBJ databases">
        <authorList>
            <person name="Hellsten U."/>
            <person name="Grimwood J."/>
            <person name="Chapman J.A."/>
            <person name="Shapiro H."/>
            <person name="Aerts A."/>
            <person name="Otillar R.P."/>
            <person name="Terry A.Y."/>
            <person name="Boore J.L."/>
            <person name="Simakov O."/>
            <person name="Marletaz F."/>
            <person name="Cho S.-J."/>
            <person name="Edsinger-Gonzales E."/>
            <person name="Havlak P."/>
            <person name="Kuo D.-H."/>
            <person name="Larsson T."/>
            <person name="Lv J."/>
            <person name="Arendt D."/>
            <person name="Savage R."/>
            <person name="Osoegawa K."/>
            <person name="de Jong P."/>
            <person name="Lindberg D.R."/>
            <person name="Seaver E.C."/>
            <person name="Weisblat D.A."/>
            <person name="Putnam N.H."/>
            <person name="Grigoriev I.V."/>
            <person name="Rokhsar D.S."/>
        </authorList>
    </citation>
    <scope>NUCLEOTIDE SEQUENCE</scope>
</reference>
<comment type="subcellular location">
    <subcellularLocation>
        <location evidence="2">Cytoplasm</location>
    </subcellularLocation>
    <subcellularLocation>
        <location evidence="1">Nucleus</location>
    </subcellularLocation>
</comment>
<evidence type="ECO:0000256" key="11">
    <source>
        <dbReference type="ARBA" id="ARBA00029392"/>
    </source>
</evidence>
<proteinExistence type="inferred from homology"/>
<dbReference type="GO" id="GO:0008474">
    <property type="term" value="F:palmitoyl-(protein) hydrolase activity"/>
    <property type="evidence" value="ECO:0000318"/>
    <property type="project" value="GO_Central"/>
</dbReference>
<dbReference type="GO" id="GO:0042997">
    <property type="term" value="P:negative regulation of Golgi to plasma membrane protein transport"/>
    <property type="evidence" value="ECO:0000318"/>
    <property type="project" value="GO_Central"/>
</dbReference>